<feature type="transmembrane region" description="Helical" evidence="2">
    <location>
        <begin position="379"/>
        <end position="399"/>
    </location>
</feature>
<evidence type="ECO:0000256" key="1">
    <source>
        <dbReference type="SAM" id="MobiDB-lite"/>
    </source>
</evidence>
<feature type="transmembrane region" description="Helical" evidence="2">
    <location>
        <begin position="209"/>
        <end position="229"/>
    </location>
</feature>
<dbReference type="EMBL" id="LAZR01000043">
    <property type="protein sequence ID" value="KKN99972.1"/>
    <property type="molecule type" value="Genomic_DNA"/>
</dbReference>
<organism evidence="3">
    <name type="scientific">marine sediment metagenome</name>
    <dbReference type="NCBI Taxonomy" id="412755"/>
    <lineage>
        <taxon>unclassified sequences</taxon>
        <taxon>metagenomes</taxon>
        <taxon>ecological metagenomes</taxon>
    </lineage>
</organism>
<keyword evidence="2" id="KW-0472">Membrane</keyword>
<accession>A0A0F9VJI2</accession>
<feature type="region of interest" description="Disordered" evidence="1">
    <location>
        <begin position="83"/>
        <end position="121"/>
    </location>
</feature>
<feature type="transmembrane region" description="Helical" evidence="2">
    <location>
        <begin position="179"/>
        <end position="197"/>
    </location>
</feature>
<evidence type="ECO:0000256" key="2">
    <source>
        <dbReference type="SAM" id="Phobius"/>
    </source>
</evidence>
<name>A0A0F9VJI2_9ZZZZ</name>
<feature type="transmembrane region" description="Helical" evidence="2">
    <location>
        <begin position="131"/>
        <end position="152"/>
    </location>
</feature>
<dbReference type="AlphaFoldDB" id="A0A0F9VJI2"/>
<gene>
    <name evidence="3" type="ORF">LCGC14_0130840</name>
</gene>
<protein>
    <recommendedName>
        <fullName evidence="4">DUF898 domain-containing protein</fullName>
    </recommendedName>
</protein>
<dbReference type="InterPro" id="IPR010295">
    <property type="entry name" value="DUF898"/>
</dbReference>
<keyword evidence="2" id="KW-1133">Transmembrane helix</keyword>
<feature type="transmembrane region" description="Helical" evidence="2">
    <location>
        <begin position="336"/>
        <end position="358"/>
    </location>
</feature>
<evidence type="ECO:0000313" key="3">
    <source>
        <dbReference type="EMBL" id="KKN99972.1"/>
    </source>
</evidence>
<proteinExistence type="predicted"/>
<reference evidence="3" key="1">
    <citation type="journal article" date="2015" name="Nature">
        <title>Complex archaea that bridge the gap between prokaryotes and eukaryotes.</title>
        <authorList>
            <person name="Spang A."/>
            <person name="Saw J.H."/>
            <person name="Jorgensen S.L."/>
            <person name="Zaremba-Niedzwiedzka K."/>
            <person name="Martijn J."/>
            <person name="Lind A.E."/>
            <person name="van Eijk R."/>
            <person name="Schleper C."/>
            <person name="Guy L."/>
            <person name="Ettema T.J."/>
        </authorList>
    </citation>
    <scope>NUCLEOTIDE SEQUENCE</scope>
</reference>
<feature type="transmembrane region" description="Helical" evidence="2">
    <location>
        <begin position="306"/>
        <end position="330"/>
    </location>
</feature>
<evidence type="ECO:0008006" key="4">
    <source>
        <dbReference type="Google" id="ProtNLM"/>
    </source>
</evidence>
<dbReference type="Pfam" id="PF05987">
    <property type="entry name" value="DUF898"/>
    <property type="match status" value="1"/>
</dbReference>
<feature type="transmembrane region" description="Helical" evidence="2">
    <location>
        <begin position="261"/>
        <end position="285"/>
    </location>
</feature>
<keyword evidence="2" id="KW-0812">Transmembrane</keyword>
<comment type="caution">
    <text evidence="3">The sequence shown here is derived from an EMBL/GenBank/DDBJ whole genome shotgun (WGS) entry which is preliminary data.</text>
</comment>
<sequence length="449" mass="50209">MPDSFKVVFNGARVAGIEEPALRGELLRLGFHERHVHKLLEGRRVTIKSKLSEEKAERYRQRLQAAGLITEVIADDVADSLEVTEPTSPDRGERVQASEAPPLSPSVPESDSSGPKRRRSQIKFTGTGGEYFGIWIVNIMLLIVTLGFYAPWAKVRNMQYFYGHTLLDDTSFQYLADPWIIFRGRLVALVAVAIWYVASTFYPVAAITFYPVAAIVLLLVFLPLIPWIIARSLKFHAVNSAYRNIRFDFVGGYWQAVKVLYLWPFVALLSLGLLIPLSAQRWYAFLIDNMRYGRSEFCLNLSVREVYMFFLRMLGVLLGFVALAALGQFVHGVLGILFLLLGYLALFGYAMAGVTNLVMSATTLAEHGFSSTLGKRRTVWIFFSNSVLVMLTAGFYTPWAKVRMARYRASCTEMQIYGDLDGFVAGEAQRAGAVGLELGDAFDVGISLI</sequence>